<reference evidence="1 2" key="1">
    <citation type="submission" date="2024-06" db="EMBL/GenBank/DDBJ databases">
        <title>The Natural Products Discovery Center: Release of the First 8490 Sequenced Strains for Exploring Actinobacteria Biosynthetic Diversity.</title>
        <authorList>
            <person name="Kalkreuter E."/>
            <person name="Kautsar S.A."/>
            <person name="Yang D."/>
            <person name="Bader C.D."/>
            <person name="Teijaro C.N."/>
            <person name="Fluegel L."/>
            <person name="Davis C.M."/>
            <person name="Simpson J.R."/>
            <person name="Lauterbach L."/>
            <person name="Steele A.D."/>
            <person name="Gui C."/>
            <person name="Meng S."/>
            <person name="Li G."/>
            <person name="Viehrig K."/>
            <person name="Ye F."/>
            <person name="Su P."/>
            <person name="Kiefer A.F."/>
            <person name="Nichols A."/>
            <person name="Cepeda A.J."/>
            <person name="Yan W."/>
            <person name="Fan B."/>
            <person name="Jiang Y."/>
            <person name="Adhikari A."/>
            <person name="Zheng C.-J."/>
            <person name="Schuster L."/>
            <person name="Cowan T.M."/>
            <person name="Smanski M.J."/>
            <person name="Chevrette M.G."/>
            <person name="De Carvalho L.P.S."/>
            <person name="Shen B."/>
        </authorList>
    </citation>
    <scope>NUCLEOTIDE SEQUENCE [LARGE SCALE GENOMIC DNA]</scope>
    <source>
        <strain evidence="1 2">NPDC048117</strain>
    </source>
</reference>
<name>A0ABV3EZE5_9ACTN</name>
<organism evidence="1 2">
    <name type="scientific">Streptomyces chilikensis</name>
    <dbReference type="NCBI Taxonomy" id="1194079"/>
    <lineage>
        <taxon>Bacteria</taxon>
        <taxon>Bacillati</taxon>
        <taxon>Actinomycetota</taxon>
        <taxon>Actinomycetes</taxon>
        <taxon>Kitasatosporales</taxon>
        <taxon>Streptomycetaceae</taxon>
        <taxon>Streptomyces</taxon>
    </lineage>
</organism>
<keyword evidence="2" id="KW-1185">Reference proteome</keyword>
<comment type="caution">
    <text evidence="1">The sequence shown here is derived from an EMBL/GenBank/DDBJ whole genome shotgun (WGS) entry which is preliminary data.</text>
</comment>
<proteinExistence type="predicted"/>
<evidence type="ECO:0000313" key="1">
    <source>
        <dbReference type="EMBL" id="MEU9581587.1"/>
    </source>
</evidence>
<protein>
    <submittedName>
        <fullName evidence="1">Uncharacterized protein</fullName>
    </submittedName>
</protein>
<evidence type="ECO:0000313" key="2">
    <source>
        <dbReference type="Proteomes" id="UP001551584"/>
    </source>
</evidence>
<sequence length="151" mass="16188">MAWEEWEQLKTQAAAAAPGAPAGMRLNQLPAEQGAGGPDLKVKHQQLRALGTLADDLRQRMQVDGDHARPTTFSAGVELSNDGLDSGHQVLRLAEVWSTKLHVLLDACSHIRNHLSFTSSQHAKDDDEASAGLGAAGADLQPLSKISDYMK</sequence>
<dbReference type="Proteomes" id="UP001551584">
    <property type="component" value="Unassembled WGS sequence"/>
</dbReference>
<dbReference type="RefSeq" id="WP_359278349.1">
    <property type="nucleotide sequence ID" value="NZ_JBEZNA010000132.1"/>
</dbReference>
<accession>A0ABV3EZE5</accession>
<dbReference type="EMBL" id="JBEZNA010000132">
    <property type="protein sequence ID" value="MEU9581587.1"/>
    <property type="molecule type" value="Genomic_DNA"/>
</dbReference>
<gene>
    <name evidence="1" type="ORF">AB0D95_30715</name>
</gene>